<keyword evidence="1" id="KW-0472">Membrane</keyword>
<gene>
    <name evidence="2" type="ORF">CHGG_08272</name>
</gene>
<dbReference type="eggNOG" id="ENOG502RJC7">
    <property type="taxonomic scope" value="Eukaryota"/>
</dbReference>
<dbReference type="Proteomes" id="UP000001056">
    <property type="component" value="Unassembled WGS sequence"/>
</dbReference>
<dbReference type="OrthoDB" id="4586102at2759"/>
<dbReference type="HOGENOM" id="CLU_2454526_0_0_1"/>
<dbReference type="AlphaFoldDB" id="Q2GUT2"/>
<evidence type="ECO:0000313" key="3">
    <source>
        <dbReference type="Proteomes" id="UP000001056"/>
    </source>
</evidence>
<name>Q2GUT2_CHAGB</name>
<keyword evidence="1" id="KW-1133">Transmembrane helix</keyword>
<proteinExistence type="predicted"/>
<dbReference type="VEuPathDB" id="FungiDB:CHGG_08272"/>
<sequence>MYRTKHFRWKLMHVWGILAHLGLVVAVAINYIYDLDKATRSITWSHLTAVETNYRPRELALVAASSDVFTFDRSTHALLKACLIMDQSD</sequence>
<evidence type="ECO:0000313" key="2">
    <source>
        <dbReference type="EMBL" id="EAQ87019.1"/>
    </source>
</evidence>
<keyword evidence="3" id="KW-1185">Reference proteome</keyword>
<dbReference type="RefSeq" id="XP_001225928.1">
    <property type="nucleotide sequence ID" value="XM_001225927.1"/>
</dbReference>
<reference evidence="3" key="1">
    <citation type="journal article" date="2015" name="Genome Announc.">
        <title>Draft genome sequence of the cellulolytic fungus Chaetomium globosum.</title>
        <authorList>
            <person name="Cuomo C.A."/>
            <person name="Untereiner W.A."/>
            <person name="Ma L.-J."/>
            <person name="Grabherr M."/>
            <person name="Birren B.W."/>
        </authorList>
    </citation>
    <scope>NUCLEOTIDE SEQUENCE [LARGE SCALE GENOMIC DNA]</scope>
    <source>
        <strain evidence="3">ATCC 6205 / CBS 148.51 / DSM 1962 / NBRC 6347 / NRRL 1970</strain>
    </source>
</reference>
<accession>Q2GUT2</accession>
<protein>
    <submittedName>
        <fullName evidence="2">Uncharacterized protein</fullName>
    </submittedName>
</protein>
<dbReference type="EMBL" id="CH408033">
    <property type="protein sequence ID" value="EAQ87019.1"/>
    <property type="molecule type" value="Genomic_DNA"/>
</dbReference>
<keyword evidence="1" id="KW-0812">Transmembrane</keyword>
<evidence type="ECO:0000256" key="1">
    <source>
        <dbReference type="SAM" id="Phobius"/>
    </source>
</evidence>
<organism evidence="2 3">
    <name type="scientific">Chaetomium globosum (strain ATCC 6205 / CBS 148.51 / DSM 1962 / NBRC 6347 / NRRL 1970)</name>
    <name type="common">Soil fungus</name>
    <dbReference type="NCBI Taxonomy" id="306901"/>
    <lineage>
        <taxon>Eukaryota</taxon>
        <taxon>Fungi</taxon>
        <taxon>Dikarya</taxon>
        <taxon>Ascomycota</taxon>
        <taxon>Pezizomycotina</taxon>
        <taxon>Sordariomycetes</taxon>
        <taxon>Sordariomycetidae</taxon>
        <taxon>Sordariales</taxon>
        <taxon>Chaetomiaceae</taxon>
        <taxon>Chaetomium</taxon>
    </lineage>
</organism>
<dbReference type="InParanoid" id="Q2GUT2"/>
<feature type="transmembrane region" description="Helical" evidence="1">
    <location>
        <begin position="12"/>
        <end position="33"/>
    </location>
</feature>
<dbReference type="GeneID" id="4394504"/>